<dbReference type="GO" id="GO:0006865">
    <property type="term" value="P:amino acid transport"/>
    <property type="evidence" value="ECO:0007669"/>
    <property type="project" value="UniProtKB-KW"/>
</dbReference>
<dbReference type="EMBL" id="OMKW01000004">
    <property type="protein sequence ID" value="SPF30759.1"/>
    <property type="molecule type" value="Genomic_DNA"/>
</dbReference>
<gene>
    <name evidence="6" type="ORF">POI8812_03102</name>
</gene>
<dbReference type="CDD" id="cd06339">
    <property type="entry name" value="PBP1_YraM_LppC_lipoprotein-like"/>
    <property type="match status" value="1"/>
</dbReference>
<dbReference type="RefSeq" id="WP_108783466.1">
    <property type="nucleotide sequence ID" value="NZ_OMKW01000004.1"/>
</dbReference>
<evidence type="ECO:0000259" key="5">
    <source>
        <dbReference type="Pfam" id="PF13458"/>
    </source>
</evidence>
<comment type="similarity">
    <text evidence="1">Belongs to the leucine-binding protein family.</text>
</comment>
<organism evidence="6 7">
    <name type="scientific">Pontivivens insulae</name>
    <dbReference type="NCBI Taxonomy" id="1639689"/>
    <lineage>
        <taxon>Bacteria</taxon>
        <taxon>Pseudomonadati</taxon>
        <taxon>Pseudomonadota</taxon>
        <taxon>Alphaproteobacteria</taxon>
        <taxon>Rhodobacterales</taxon>
        <taxon>Paracoccaceae</taxon>
        <taxon>Pontivivens</taxon>
    </lineage>
</organism>
<evidence type="ECO:0000256" key="2">
    <source>
        <dbReference type="ARBA" id="ARBA00022729"/>
    </source>
</evidence>
<dbReference type="PANTHER" id="PTHR30483:SF6">
    <property type="entry name" value="PERIPLASMIC BINDING PROTEIN OF ABC TRANSPORTER FOR NATURAL AMINO ACIDS"/>
    <property type="match status" value="1"/>
</dbReference>
<evidence type="ECO:0000313" key="7">
    <source>
        <dbReference type="Proteomes" id="UP000244932"/>
    </source>
</evidence>
<feature type="domain" description="Leucine-binding protein" evidence="5">
    <location>
        <begin position="59"/>
        <end position="392"/>
    </location>
</feature>
<dbReference type="InterPro" id="IPR028082">
    <property type="entry name" value="Peripla_BP_I"/>
</dbReference>
<dbReference type="Proteomes" id="UP000244932">
    <property type="component" value="Unassembled WGS sequence"/>
</dbReference>
<evidence type="ECO:0000256" key="3">
    <source>
        <dbReference type="ARBA" id="ARBA00022970"/>
    </source>
</evidence>
<evidence type="ECO:0000313" key="6">
    <source>
        <dbReference type="EMBL" id="SPF30759.1"/>
    </source>
</evidence>
<reference evidence="6 7" key="1">
    <citation type="submission" date="2018-03" db="EMBL/GenBank/DDBJ databases">
        <authorList>
            <person name="Keele B.F."/>
        </authorList>
    </citation>
    <scope>NUCLEOTIDE SEQUENCE [LARGE SCALE GENOMIC DNA]</scope>
    <source>
        <strain evidence="6 7">CeCT 8812</strain>
    </source>
</reference>
<keyword evidence="2 4" id="KW-0732">Signal</keyword>
<dbReference type="Pfam" id="PF13458">
    <property type="entry name" value="Peripla_BP_6"/>
    <property type="match status" value="1"/>
</dbReference>
<dbReference type="InterPro" id="IPR051010">
    <property type="entry name" value="BCAA_transport"/>
</dbReference>
<dbReference type="PROSITE" id="PS51257">
    <property type="entry name" value="PROKAR_LIPOPROTEIN"/>
    <property type="match status" value="1"/>
</dbReference>
<evidence type="ECO:0000256" key="4">
    <source>
        <dbReference type="SAM" id="SignalP"/>
    </source>
</evidence>
<keyword evidence="3" id="KW-0029">Amino-acid transport</keyword>
<accession>A0A2R8AEU5</accession>
<proteinExistence type="inferred from homology"/>
<sequence length="408" mass="41122">MRILSSSATTFLRGVAATIALTAVAACTAPVETSTAPAAPVAEPAPAILAPGQIDPNGPVNVALLIPSGGADAERNALAQSLENAARLAIADAPDVTVNLRTYSTAGDPARATQAASQAIVEGADVLVGPLFSASVAAAGPIAQAAGVPVLSFSNNSAVAGANVYVLGNTFESRATRLLSYAAANGLRRTGIIHTQDAEGNAALNAVRTAASSTGTDLVATSSYPRSRDGIPAAGQAFTNAMTSAGVNNLVMSDSGAGLVYASTFLPFHGMNMSEVQVIGLQDLSDRAFASERTLEGAWFTTPDAGRAAAFQSRYTARYGTSPHALAPIAYDGIAVVTALMQQARATGNVDAFAATNLTSPSGFTGVEGAFRLTPGGGNERALAIMEVTRDGPQLVDPAPGRFGVAGF</sequence>
<protein>
    <recommendedName>
        <fullName evidence="5">Leucine-binding protein domain-containing protein</fullName>
    </recommendedName>
</protein>
<keyword evidence="3" id="KW-0813">Transport</keyword>
<dbReference type="InterPro" id="IPR028081">
    <property type="entry name" value="Leu-bd"/>
</dbReference>
<dbReference type="Gene3D" id="3.40.50.2300">
    <property type="match status" value="2"/>
</dbReference>
<dbReference type="SUPFAM" id="SSF53822">
    <property type="entry name" value="Periplasmic binding protein-like I"/>
    <property type="match status" value="1"/>
</dbReference>
<dbReference type="OrthoDB" id="7210494at2"/>
<name>A0A2R8AEU5_9RHOB</name>
<dbReference type="PANTHER" id="PTHR30483">
    <property type="entry name" value="LEUCINE-SPECIFIC-BINDING PROTEIN"/>
    <property type="match status" value="1"/>
</dbReference>
<feature type="chain" id="PRO_5015353579" description="Leucine-binding protein domain-containing protein" evidence="4">
    <location>
        <begin position="26"/>
        <end position="408"/>
    </location>
</feature>
<evidence type="ECO:0000256" key="1">
    <source>
        <dbReference type="ARBA" id="ARBA00010062"/>
    </source>
</evidence>
<feature type="signal peptide" evidence="4">
    <location>
        <begin position="1"/>
        <end position="25"/>
    </location>
</feature>
<dbReference type="AlphaFoldDB" id="A0A2R8AEU5"/>
<keyword evidence="7" id="KW-1185">Reference proteome</keyword>